<protein>
    <submittedName>
        <fullName evidence="2">Uncharacterized protein</fullName>
    </submittedName>
</protein>
<sequence>MPSKRPLARHIAARICGLFLAVAFVGAATAQSGVGPTPDLDIELRFLGALLVYLLLGAR</sequence>
<name>A0ABD5Q0B3_9EURY</name>
<feature type="transmembrane region" description="Helical" evidence="1">
    <location>
        <begin position="42"/>
        <end position="58"/>
    </location>
</feature>
<comment type="caution">
    <text evidence="2">The sequence shown here is derived from an EMBL/GenBank/DDBJ whole genome shotgun (WGS) entry which is preliminary data.</text>
</comment>
<dbReference type="Proteomes" id="UP001595945">
    <property type="component" value="Unassembled WGS sequence"/>
</dbReference>
<gene>
    <name evidence="2" type="ORF">ACFO9K_06770</name>
</gene>
<keyword evidence="1" id="KW-0812">Transmembrane</keyword>
<dbReference type="AlphaFoldDB" id="A0ABD5Q0B3"/>
<reference evidence="2 3" key="1">
    <citation type="journal article" date="2019" name="Int. J. Syst. Evol. Microbiol.">
        <title>The Global Catalogue of Microorganisms (GCM) 10K type strain sequencing project: providing services to taxonomists for standard genome sequencing and annotation.</title>
        <authorList>
            <consortium name="The Broad Institute Genomics Platform"/>
            <consortium name="The Broad Institute Genome Sequencing Center for Infectious Disease"/>
            <person name="Wu L."/>
            <person name="Ma J."/>
        </authorList>
    </citation>
    <scope>NUCLEOTIDE SEQUENCE [LARGE SCALE GENOMIC DNA]</scope>
    <source>
        <strain evidence="2 3">XZYJ18</strain>
    </source>
</reference>
<keyword evidence="1" id="KW-1133">Transmembrane helix</keyword>
<dbReference type="EMBL" id="JBHSHT010000001">
    <property type="protein sequence ID" value="MFC4823960.1"/>
    <property type="molecule type" value="Genomic_DNA"/>
</dbReference>
<proteinExistence type="predicted"/>
<accession>A0ABD5Q0B3</accession>
<evidence type="ECO:0000313" key="3">
    <source>
        <dbReference type="Proteomes" id="UP001595945"/>
    </source>
</evidence>
<organism evidence="2 3">
    <name type="scientific">Halorussus aquaticus</name>
    <dbReference type="NCBI Taxonomy" id="2953748"/>
    <lineage>
        <taxon>Archaea</taxon>
        <taxon>Methanobacteriati</taxon>
        <taxon>Methanobacteriota</taxon>
        <taxon>Stenosarchaea group</taxon>
        <taxon>Halobacteria</taxon>
        <taxon>Halobacteriales</taxon>
        <taxon>Haladaptataceae</taxon>
        <taxon>Halorussus</taxon>
    </lineage>
</organism>
<dbReference type="RefSeq" id="WP_254270175.1">
    <property type="nucleotide sequence ID" value="NZ_CP100401.1"/>
</dbReference>
<keyword evidence="3" id="KW-1185">Reference proteome</keyword>
<evidence type="ECO:0000313" key="2">
    <source>
        <dbReference type="EMBL" id="MFC4823960.1"/>
    </source>
</evidence>
<evidence type="ECO:0000256" key="1">
    <source>
        <dbReference type="SAM" id="Phobius"/>
    </source>
</evidence>
<dbReference type="GeneID" id="73047219"/>
<keyword evidence="1" id="KW-0472">Membrane</keyword>